<dbReference type="SUPFAM" id="SSF54427">
    <property type="entry name" value="NTF2-like"/>
    <property type="match status" value="1"/>
</dbReference>
<feature type="coiled-coil region" evidence="1">
    <location>
        <begin position="4"/>
        <end position="31"/>
    </location>
</feature>
<dbReference type="Pfam" id="PF13577">
    <property type="entry name" value="SnoaL_4"/>
    <property type="match status" value="1"/>
</dbReference>
<evidence type="ECO:0000259" key="2">
    <source>
        <dbReference type="Pfam" id="PF13577"/>
    </source>
</evidence>
<keyword evidence="4" id="KW-1185">Reference proteome</keyword>
<evidence type="ECO:0000313" key="4">
    <source>
        <dbReference type="Proteomes" id="UP000435243"/>
    </source>
</evidence>
<name>A0A844ZKS1_9SPHN</name>
<sequence>MDRLDELTQALRALEATVAQQADELARTRHQLGLLEDRAEIERLQYAYGYFIDNRMFREMADLFCDEGAWIEIGQRGRYLGKERIHAFLLRVLGDGRWGLAKDEVINHVQQQPIITIADDRQSAKSRARAQVQGNSPPDTPHFLLADGIYENEYVREDGQWKIRGIGVTMTFYAALERAKIWFPSAPPSEDMPPDSPSLPVVEALGRQFNPWHFTHPVKGYKLAIPASDLATGG</sequence>
<protein>
    <submittedName>
        <fullName evidence="3">Nuclear transport factor 2 family protein</fullName>
    </submittedName>
</protein>
<dbReference type="AlphaFoldDB" id="A0A844ZKS1"/>
<dbReference type="InterPro" id="IPR032710">
    <property type="entry name" value="NTF2-like_dom_sf"/>
</dbReference>
<dbReference type="EMBL" id="WTYY01000003">
    <property type="protein sequence ID" value="MXO88405.1"/>
    <property type="molecule type" value="Genomic_DNA"/>
</dbReference>
<dbReference type="InterPro" id="IPR037401">
    <property type="entry name" value="SnoaL-like"/>
</dbReference>
<dbReference type="RefSeq" id="WP_160590613.1">
    <property type="nucleotide sequence ID" value="NZ_BAAAFP010000001.1"/>
</dbReference>
<proteinExistence type="predicted"/>
<evidence type="ECO:0000256" key="1">
    <source>
        <dbReference type="SAM" id="Coils"/>
    </source>
</evidence>
<dbReference type="Proteomes" id="UP000435243">
    <property type="component" value="Unassembled WGS sequence"/>
</dbReference>
<evidence type="ECO:0000313" key="3">
    <source>
        <dbReference type="EMBL" id="MXO88405.1"/>
    </source>
</evidence>
<comment type="caution">
    <text evidence="3">The sequence shown here is derived from an EMBL/GenBank/DDBJ whole genome shotgun (WGS) entry which is preliminary data.</text>
</comment>
<keyword evidence="1" id="KW-0175">Coiled coil</keyword>
<feature type="domain" description="SnoaL-like" evidence="2">
    <location>
        <begin position="35"/>
        <end position="164"/>
    </location>
</feature>
<accession>A0A844ZKS1</accession>
<dbReference type="OrthoDB" id="581683at2"/>
<gene>
    <name evidence="3" type="ORF">GRI32_06595</name>
</gene>
<organism evidence="3 4">
    <name type="scientific">Alteraurantiacibacter aestuarii</name>
    <dbReference type="NCBI Taxonomy" id="650004"/>
    <lineage>
        <taxon>Bacteria</taxon>
        <taxon>Pseudomonadati</taxon>
        <taxon>Pseudomonadota</taxon>
        <taxon>Alphaproteobacteria</taxon>
        <taxon>Sphingomonadales</taxon>
        <taxon>Erythrobacteraceae</taxon>
        <taxon>Alteraurantiacibacter</taxon>
    </lineage>
</organism>
<dbReference type="Gene3D" id="3.10.450.50">
    <property type="match status" value="1"/>
</dbReference>
<reference evidence="3 4" key="1">
    <citation type="submission" date="2019-12" db="EMBL/GenBank/DDBJ databases">
        <title>Genomic-based taxomic classification of the family Erythrobacteraceae.</title>
        <authorList>
            <person name="Xu L."/>
        </authorList>
    </citation>
    <scope>NUCLEOTIDE SEQUENCE [LARGE SCALE GENOMIC DNA]</scope>
    <source>
        <strain evidence="3 4">JCM 16339</strain>
    </source>
</reference>